<dbReference type="GO" id="GO:0005524">
    <property type="term" value="F:ATP binding"/>
    <property type="evidence" value="ECO:0007669"/>
    <property type="project" value="UniProtKB-KW"/>
</dbReference>
<dbReference type="Pfam" id="PF25508">
    <property type="entry name" value="TRPM2"/>
    <property type="match status" value="1"/>
</dbReference>
<dbReference type="InterPro" id="IPR011009">
    <property type="entry name" value="Kinase-like_dom_sf"/>
</dbReference>
<comment type="caution">
    <text evidence="32">The sequence shown here is derived from an EMBL/GenBank/DDBJ whole genome shotgun (WGS) entry which is preliminary data.</text>
</comment>
<protein>
    <recommendedName>
        <fullName evidence="3">non-specific serine/threonine protein kinase</fullName>
        <ecNumber evidence="3">2.7.11.1</ecNumber>
    </recommendedName>
</protein>
<accession>A0AA41MHV8</accession>
<keyword evidence="8" id="KW-0109">Calcium transport</keyword>
<feature type="compositionally biased region" description="Basic and acidic residues" evidence="29">
    <location>
        <begin position="1100"/>
        <end position="1115"/>
    </location>
</feature>
<evidence type="ECO:0000256" key="30">
    <source>
        <dbReference type="SAM" id="Phobius"/>
    </source>
</evidence>
<keyword evidence="33" id="KW-1185">Reference proteome</keyword>
<evidence type="ECO:0000256" key="12">
    <source>
        <dbReference type="ARBA" id="ARBA00022723"/>
    </source>
</evidence>
<dbReference type="InterPro" id="IPR037162">
    <property type="entry name" value="TRPM_tetra_sf"/>
</dbReference>
<dbReference type="EC" id="2.7.11.1" evidence="3"/>
<evidence type="ECO:0000256" key="14">
    <source>
        <dbReference type="ARBA" id="ARBA00022777"/>
    </source>
</evidence>
<evidence type="ECO:0000256" key="23">
    <source>
        <dbReference type="ARBA" id="ARBA00025760"/>
    </source>
</evidence>
<feature type="region of interest" description="Disordered" evidence="29">
    <location>
        <begin position="415"/>
        <end position="437"/>
    </location>
</feature>
<evidence type="ECO:0000256" key="9">
    <source>
        <dbReference type="ARBA" id="ARBA00022673"/>
    </source>
</evidence>
<evidence type="ECO:0000256" key="29">
    <source>
        <dbReference type="SAM" id="MobiDB-lite"/>
    </source>
</evidence>
<proteinExistence type="inferred from homology"/>
<dbReference type="Gene3D" id="3.20.200.10">
    <property type="entry name" value="MHCK/EF2 kinase"/>
    <property type="match status" value="1"/>
</dbReference>
<dbReference type="GO" id="GO:0051262">
    <property type="term" value="P:protein tetramerization"/>
    <property type="evidence" value="ECO:0007669"/>
    <property type="project" value="InterPro"/>
</dbReference>
<dbReference type="InterPro" id="IPR050927">
    <property type="entry name" value="TRPM"/>
</dbReference>
<evidence type="ECO:0000259" key="31">
    <source>
        <dbReference type="PROSITE" id="PS51158"/>
    </source>
</evidence>
<dbReference type="Gene3D" id="1.20.5.1010">
    <property type="entry name" value="TRPM, tetramerisation domain"/>
    <property type="match status" value="1"/>
</dbReference>
<dbReference type="GO" id="GO:0046872">
    <property type="term" value="F:metal ion binding"/>
    <property type="evidence" value="ECO:0007669"/>
    <property type="project" value="UniProtKB-KW"/>
</dbReference>
<evidence type="ECO:0000256" key="7">
    <source>
        <dbReference type="ARBA" id="ARBA00022553"/>
    </source>
</evidence>
<keyword evidence="13" id="KW-0547">Nucleotide-binding</keyword>
<comment type="catalytic activity">
    <reaction evidence="26">
        <text>Ca(2+)(in) = Ca(2+)(out)</text>
        <dbReference type="Rhea" id="RHEA:29671"/>
        <dbReference type="ChEBI" id="CHEBI:29108"/>
    </reaction>
</comment>
<evidence type="ECO:0000256" key="3">
    <source>
        <dbReference type="ARBA" id="ARBA00012513"/>
    </source>
</evidence>
<name>A0AA41MHV8_SCICA</name>
<evidence type="ECO:0000256" key="6">
    <source>
        <dbReference type="ARBA" id="ARBA00022527"/>
    </source>
</evidence>
<keyword evidence="6" id="KW-0723">Serine/threonine-protein kinase</keyword>
<evidence type="ECO:0000256" key="16">
    <source>
        <dbReference type="ARBA" id="ARBA00022837"/>
    </source>
</evidence>
<comment type="subcellular location">
    <subcellularLocation>
        <location evidence="2">Cell membrane</location>
        <topology evidence="2">Multi-pass membrane protein</topology>
    </subcellularLocation>
    <subcellularLocation>
        <location evidence="1">Nucleus</location>
    </subcellularLocation>
</comment>
<dbReference type="Pfam" id="PF02816">
    <property type="entry name" value="Alpha_kinase"/>
    <property type="match status" value="1"/>
</dbReference>
<keyword evidence="4" id="KW-0813">Transport</keyword>
<organism evidence="32 33">
    <name type="scientific">Sciurus carolinensis</name>
    <name type="common">Eastern gray squirrel</name>
    <dbReference type="NCBI Taxonomy" id="30640"/>
    <lineage>
        <taxon>Eukaryota</taxon>
        <taxon>Metazoa</taxon>
        <taxon>Chordata</taxon>
        <taxon>Craniata</taxon>
        <taxon>Vertebrata</taxon>
        <taxon>Euteleostomi</taxon>
        <taxon>Mammalia</taxon>
        <taxon>Eutheria</taxon>
        <taxon>Euarchontoglires</taxon>
        <taxon>Glires</taxon>
        <taxon>Rodentia</taxon>
        <taxon>Sciuromorpha</taxon>
        <taxon>Sciuridae</taxon>
        <taxon>Sciurinae</taxon>
        <taxon>Sciurini</taxon>
        <taxon>Sciurus</taxon>
    </lineage>
</organism>
<dbReference type="InterPro" id="IPR004166">
    <property type="entry name" value="a-kinase_dom"/>
</dbReference>
<evidence type="ECO:0000256" key="24">
    <source>
        <dbReference type="ARBA" id="ARBA00034269"/>
    </source>
</evidence>
<evidence type="ECO:0000256" key="25">
    <source>
        <dbReference type="ARBA" id="ARBA00034634"/>
    </source>
</evidence>
<dbReference type="SMART" id="SM00811">
    <property type="entry name" value="Alpha_kinase"/>
    <property type="match status" value="1"/>
</dbReference>
<evidence type="ECO:0000256" key="20">
    <source>
        <dbReference type="ARBA" id="ARBA00023136"/>
    </source>
</evidence>
<keyword evidence="16" id="KW-0106">Calcium</keyword>
<evidence type="ECO:0000256" key="13">
    <source>
        <dbReference type="ARBA" id="ARBA00022741"/>
    </source>
</evidence>
<evidence type="ECO:0000256" key="22">
    <source>
        <dbReference type="ARBA" id="ARBA00023303"/>
    </source>
</evidence>
<keyword evidence="7" id="KW-0597">Phosphoprotein</keyword>
<dbReference type="GO" id="GO:0005634">
    <property type="term" value="C:nucleus"/>
    <property type="evidence" value="ECO:0007669"/>
    <property type="project" value="UniProtKB-SubCell"/>
</dbReference>
<keyword evidence="14" id="KW-0418">Kinase</keyword>
<evidence type="ECO:0000256" key="18">
    <source>
        <dbReference type="ARBA" id="ARBA00022989"/>
    </source>
</evidence>
<dbReference type="InterPro" id="IPR041491">
    <property type="entry name" value="TRPM_SLOG"/>
</dbReference>
<dbReference type="InterPro" id="IPR032415">
    <property type="entry name" value="TRPM_tetra"/>
</dbReference>
<evidence type="ECO:0000256" key="1">
    <source>
        <dbReference type="ARBA" id="ARBA00004123"/>
    </source>
</evidence>
<evidence type="ECO:0000256" key="28">
    <source>
        <dbReference type="ARBA" id="ARBA00048679"/>
    </source>
</evidence>
<evidence type="ECO:0000256" key="10">
    <source>
        <dbReference type="ARBA" id="ARBA00022679"/>
    </source>
</evidence>
<comment type="catalytic activity">
    <reaction evidence="27">
        <text>L-threonyl-[protein] + ATP = O-phospho-L-threonyl-[protein] + ADP + H(+)</text>
        <dbReference type="Rhea" id="RHEA:46608"/>
        <dbReference type="Rhea" id="RHEA-COMP:11060"/>
        <dbReference type="Rhea" id="RHEA-COMP:11605"/>
        <dbReference type="ChEBI" id="CHEBI:15378"/>
        <dbReference type="ChEBI" id="CHEBI:30013"/>
        <dbReference type="ChEBI" id="CHEBI:30616"/>
        <dbReference type="ChEBI" id="CHEBI:61977"/>
        <dbReference type="ChEBI" id="CHEBI:456216"/>
        <dbReference type="EC" id="2.7.11.1"/>
    </reaction>
</comment>
<evidence type="ECO:0000256" key="21">
    <source>
        <dbReference type="ARBA" id="ARBA00023242"/>
    </source>
</evidence>
<dbReference type="EMBL" id="JAATJV010185694">
    <property type="protein sequence ID" value="MBZ3872253.1"/>
    <property type="molecule type" value="Genomic_DNA"/>
</dbReference>
<keyword evidence="11 30" id="KW-0812">Transmembrane</keyword>
<comment type="catalytic activity">
    <reaction evidence="28">
        <text>L-seryl-[protein] + ATP = O-phospho-L-seryl-[protein] + ADP + H(+)</text>
        <dbReference type="Rhea" id="RHEA:17989"/>
        <dbReference type="Rhea" id="RHEA-COMP:9863"/>
        <dbReference type="Rhea" id="RHEA-COMP:11604"/>
        <dbReference type="ChEBI" id="CHEBI:15378"/>
        <dbReference type="ChEBI" id="CHEBI:29999"/>
        <dbReference type="ChEBI" id="CHEBI:30616"/>
        <dbReference type="ChEBI" id="CHEBI:83421"/>
        <dbReference type="ChEBI" id="CHEBI:456216"/>
        <dbReference type="EC" id="2.7.11.1"/>
    </reaction>
</comment>
<feature type="region of interest" description="Disordered" evidence="29">
    <location>
        <begin position="1075"/>
        <end position="1122"/>
    </location>
</feature>
<dbReference type="Pfam" id="PF16519">
    <property type="entry name" value="TRPM_tetra"/>
    <property type="match status" value="1"/>
</dbReference>
<evidence type="ECO:0000256" key="19">
    <source>
        <dbReference type="ARBA" id="ARBA00023065"/>
    </source>
</evidence>
<dbReference type="Pfam" id="PF18139">
    <property type="entry name" value="LSDAT_euk"/>
    <property type="match status" value="1"/>
</dbReference>
<keyword evidence="5" id="KW-1003">Cell membrane</keyword>
<dbReference type="PROSITE" id="PS51158">
    <property type="entry name" value="ALPHA_KINASE"/>
    <property type="match status" value="1"/>
</dbReference>
<reference evidence="32" key="1">
    <citation type="submission" date="2020-03" db="EMBL/GenBank/DDBJ databases">
        <title>Studies in the Genomics of Life Span.</title>
        <authorList>
            <person name="Glass D."/>
        </authorList>
    </citation>
    <scope>NUCLEOTIDE SEQUENCE</scope>
    <source>
        <strain evidence="32">SUZIE</strain>
        <tissue evidence="32">Muscle</tissue>
    </source>
</reference>
<evidence type="ECO:0000256" key="2">
    <source>
        <dbReference type="ARBA" id="ARBA00004651"/>
    </source>
</evidence>
<dbReference type="PANTHER" id="PTHR13800:SF15">
    <property type="entry name" value="TRANSIENT RECEPTOR POTENTIAL CATION CHANNEL SUBFAMILY M MEMBER 6"/>
    <property type="match status" value="1"/>
</dbReference>
<evidence type="ECO:0000256" key="11">
    <source>
        <dbReference type="ARBA" id="ARBA00022692"/>
    </source>
</evidence>
<dbReference type="GO" id="GO:0016324">
    <property type="term" value="C:apical plasma membrane"/>
    <property type="evidence" value="ECO:0007669"/>
    <property type="project" value="TreeGrafter"/>
</dbReference>
<evidence type="ECO:0000256" key="5">
    <source>
        <dbReference type="ARBA" id="ARBA00022475"/>
    </source>
</evidence>
<feature type="transmembrane region" description="Helical" evidence="30">
    <location>
        <begin position="767"/>
        <end position="787"/>
    </location>
</feature>
<dbReference type="InterPro" id="IPR057366">
    <property type="entry name" value="TRPM-like"/>
</dbReference>
<keyword evidence="21" id="KW-0539">Nucleus</keyword>
<dbReference type="GO" id="GO:0005262">
    <property type="term" value="F:calcium channel activity"/>
    <property type="evidence" value="ECO:0007669"/>
    <property type="project" value="UniProtKB-KW"/>
</dbReference>
<dbReference type="FunFam" id="1.20.5.1010:FF:000002">
    <property type="entry name" value="Transient receptor potential cation channel subfamily M member 7"/>
    <property type="match status" value="1"/>
</dbReference>
<comment type="catalytic activity">
    <reaction evidence="24">
        <text>Mg(2+)(in) = Mg(2+)(out)</text>
        <dbReference type="Rhea" id="RHEA:29827"/>
        <dbReference type="ChEBI" id="CHEBI:18420"/>
    </reaction>
</comment>
<sequence>MELPKLVISVHGGLQNFKMSSKLKDIVSQGLVKAAETTGAWIITEGINMGVSKHVGDALKAHSSKSLRKIWTVGIPPWGVIENQRDLIGKDVVCMYQTLGNPLSKLTTLNCMHSHFILSDDGTVGKYGNEMKLRRNLEKHLSLQKIHSRSRQGTPVVRLVVEGGPNVILMVWETVRDKDPVVVCEGTGRAADLLAFTHKHLADEGMLRPQVKEEIICMIQNTFNFSLKQSKHLFHILMECMMHRDFITIFDADSEEQQDLDLAILTALFKGTNLSTLEQLNLAMTWDRMDIAKKHILIYGQHWKPGTLEQAMLDALVMDRVDFVKLLIENGVNLHRFLTIPRLEELYNTKQGPTNMLLHHLVQDVKQHTLLSGYRITLIDIGLVIEYLIGGAYRSSYTRKSFRALYNNLYRKHKEKSGVPHKSRKKSKERQNLSDDPESTGFTYPYNDLLVWAVLMKRQKMAMFFWQHGEEATVKAVIACILYRAMAHEAKESNMVDDASEELKNYSKQFGQLALDVLEKAFKQNERMAMKLLTYELKNWSNSTCLKLAVSGGLCPFVSHSCTQMLLTDMWMGRLKMRKNSWLKIIISILLPPTILTLEFKSKAEMSHVPQSQDFQFTWYYGEQNPISSKESACMMAYLAFLMLFTYTVLVEMQPQPSVQEWLVIIYIFTNAIEKVREICISEPGKITQKVKVWINEYWNLMETVAIGLFSVGFGLRWGSPPFHTAGRLIYCIDIIFWFSRLMDFFAVNQHAGPYVTMIAKMVANMFYIVIMMAIVLLSFGVARKAILSPKEPPSWSLARDVVFEPYWMMYGEVYASEIDVCSSQPSCPPGAFLTPFLQAVYLFVQYIIMVNLLIAFFNNVYVDMKSISNKLWKYNRYRYIMTYHEKPWLPPPFILLSHLGLLLRGLCCHRAPHDQDEGDVGLKLYLSKEDLKKLHDFEEQCVEKYFHEKMEGLNCSFEERIRVTSERVTEMYFQLKEMNEKVSFIKDSLLSLDSQVGHLQDLSALTVDTLKVLSAVDTLQEDEALLTSRKHATRRKLPHSWNNVICAEVLGSMEISGEKKYQYYSMPPSLLRSLARSQQPPRGQRGTLFEITNSQREASNVRDDQQEQETEKSRAASGVSPNRQAYSKYGQFLLVPSYLKQLPFSAEAVLPLSKPAVETDADMLATEQVPQNEVPVHLTWQTPVVSNQAAEAEPQGQFEPIAQISAREDKAQQVPATLSCTSAPMAMASLPSQAKSMQTGGGYVNWAFSEGDETGVFSLRKKWQTYLPPACTSDSAQSEQHRIQIRGRSLSDNSTRWAQSSDCSEVVGSWLQPNTSFWINPLRRDRPFRSHSFRFHKEEKLMKIYKIKSHSRASEIGSAWAKAKMLTKDRRLSKKKKKTQGLQVPVITVNACCQSDQMDSEPGENNISEEGCSKNWLTVSKFSQISLEPYIYQKMKTKGIEQRAVQVSDYLKQSQEDLNKNSLWTSRSISLTRRPLLRSSNGTDTGEEVTIYRLEESSPLNLDKSMSSWSQHGRAAMIQVLSQEELDGGLRKAMRVISTWSEDDVLKPGHVFVVKSFLPEVVQTWHKIFQESTVLHLCLREIQQQRAAQKLIYTFNQVKPQTIPYTPRFLEVFLIYCHSANQWLTIEKYMTGEFRKYNNNNGDEIAPSNTLEELMLAFSHWTYEYTRGELLVLDLQGVGENLTDPSVIKPEDKQSRGMVFGPANLGEDAIRSFIAKHRCNSCCRKLKLPDLKRNDYSPGTINSSFGFERKIEPAEGTPARERNRNSPEDHTRL</sequence>
<keyword evidence="20 30" id="KW-0472">Membrane</keyword>
<dbReference type="Gene3D" id="3.30.200.20">
    <property type="entry name" value="Phosphorylase Kinase, domain 1"/>
    <property type="match status" value="1"/>
</dbReference>
<feature type="domain" description="Alpha-type protein kinase" evidence="31">
    <location>
        <begin position="1502"/>
        <end position="1732"/>
    </location>
</feature>
<keyword evidence="15" id="KW-0862">Zinc</keyword>
<gene>
    <name evidence="32" type="ORF">SUZIE_117015</name>
</gene>
<keyword evidence="12" id="KW-0479">Metal-binding</keyword>
<comment type="similarity">
    <text evidence="23">In the C-terminal section; belongs to the protein kinase superfamily. Alpha-type protein kinase family. ALPK subfamily.</text>
</comment>
<dbReference type="FunFam" id="3.30.200.20:FF:000129">
    <property type="entry name" value="Transient receptor potential cation channel, subfamily M, member 7"/>
    <property type="match status" value="1"/>
</dbReference>
<evidence type="ECO:0000313" key="33">
    <source>
        <dbReference type="Proteomes" id="UP001166674"/>
    </source>
</evidence>
<dbReference type="FunFam" id="3.20.200.10:FF:000001">
    <property type="entry name" value="Transient receptor potential cation channel, subfamily M, member 7"/>
    <property type="match status" value="1"/>
</dbReference>
<feature type="transmembrane region" description="Helical" evidence="30">
    <location>
        <begin position="840"/>
        <end position="863"/>
    </location>
</feature>
<keyword evidence="22" id="KW-0407">Ion channel</keyword>
<dbReference type="SUPFAM" id="SSF56112">
    <property type="entry name" value="Protein kinase-like (PK-like)"/>
    <property type="match status" value="1"/>
</dbReference>
<keyword evidence="18 30" id="KW-1133">Transmembrane helix</keyword>
<keyword evidence="19" id="KW-0406">Ion transport</keyword>
<feature type="region of interest" description="Disordered" evidence="29">
    <location>
        <begin position="1748"/>
        <end position="1774"/>
    </location>
</feature>
<evidence type="ECO:0000256" key="4">
    <source>
        <dbReference type="ARBA" id="ARBA00022448"/>
    </source>
</evidence>
<keyword evidence="10" id="KW-0808">Transferase</keyword>
<evidence type="ECO:0000256" key="8">
    <source>
        <dbReference type="ARBA" id="ARBA00022568"/>
    </source>
</evidence>
<dbReference type="GO" id="GO:0004674">
    <property type="term" value="F:protein serine/threonine kinase activity"/>
    <property type="evidence" value="ECO:0007669"/>
    <property type="project" value="UniProtKB-KW"/>
</dbReference>
<evidence type="ECO:0000256" key="15">
    <source>
        <dbReference type="ARBA" id="ARBA00022833"/>
    </source>
</evidence>
<keyword evidence="32" id="KW-0675">Receptor</keyword>
<evidence type="ECO:0000256" key="26">
    <source>
        <dbReference type="ARBA" id="ARBA00036634"/>
    </source>
</evidence>
<dbReference type="PANTHER" id="PTHR13800">
    <property type="entry name" value="TRANSIENT RECEPTOR POTENTIAL CATION CHANNEL, SUBFAMILY M, MEMBER 6"/>
    <property type="match status" value="1"/>
</dbReference>
<dbReference type="CDD" id="cd16972">
    <property type="entry name" value="Alpha_kinase_ChaK2_TRPM6"/>
    <property type="match status" value="1"/>
</dbReference>
<comment type="catalytic activity">
    <reaction evidence="25">
        <text>Zn(2+)(in) = Zn(2+)(out)</text>
        <dbReference type="Rhea" id="RHEA:29351"/>
        <dbReference type="ChEBI" id="CHEBI:29105"/>
    </reaction>
</comment>
<dbReference type="Pfam" id="PF00520">
    <property type="entry name" value="Ion_trans"/>
    <property type="match status" value="1"/>
</dbReference>
<keyword evidence="17" id="KW-0067">ATP-binding</keyword>
<dbReference type="InterPro" id="IPR005821">
    <property type="entry name" value="Ion_trans_dom"/>
</dbReference>
<evidence type="ECO:0000313" key="32">
    <source>
        <dbReference type="EMBL" id="MBZ3872253.1"/>
    </source>
</evidence>
<keyword evidence="9" id="KW-0107">Calcium channel</keyword>
<dbReference type="InterPro" id="IPR029597">
    <property type="entry name" value="TRPM6_a-kinase_dom"/>
</dbReference>
<dbReference type="Proteomes" id="UP001166674">
    <property type="component" value="Unassembled WGS sequence"/>
</dbReference>
<evidence type="ECO:0000256" key="17">
    <source>
        <dbReference type="ARBA" id="ARBA00022840"/>
    </source>
</evidence>
<evidence type="ECO:0000256" key="27">
    <source>
        <dbReference type="ARBA" id="ARBA00047899"/>
    </source>
</evidence>
<feature type="compositionally biased region" description="Basic residues" evidence="29">
    <location>
        <begin position="415"/>
        <end position="428"/>
    </location>
</feature>